<organism evidence="2 3">
    <name type="scientific">Nitratireductor aquibiodomus</name>
    <dbReference type="NCBI Taxonomy" id="204799"/>
    <lineage>
        <taxon>Bacteria</taxon>
        <taxon>Pseudomonadati</taxon>
        <taxon>Pseudomonadota</taxon>
        <taxon>Alphaproteobacteria</taxon>
        <taxon>Hyphomicrobiales</taxon>
        <taxon>Phyllobacteriaceae</taxon>
        <taxon>Nitratireductor</taxon>
    </lineage>
</organism>
<dbReference type="InterPro" id="IPR001387">
    <property type="entry name" value="Cro/C1-type_HTH"/>
</dbReference>
<dbReference type="RefSeq" id="WP_007009120.1">
    <property type="nucleotide sequence ID" value="NZ_FNSL01000001.1"/>
</dbReference>
<evidence type="ECO:0000313" key="3">
    <source>
        <dbReference type="Proteomes" id="UP000199064"/>
    </source>
</evidence>
<dbReference type="PROSITE" id="PS50943">
    <property type="entry name" value="HTH_CROC1"/>
    <property type="match status" value="1"/>
</dbReference>
<dbReference type="SMART" id="SM00530">
    <property type="entry name" value="HTH_XRE"/>
    <property type="match status" value="1"/>
</dbReference>
<dbReference type="InterPro" id="IPR010982">
    <property type="entry name" value="Lambda_DNA-bd_dom_sf"/>
</dbReference>
<evidence type="ECO:0000259" key="1">
    <source>
        <dbReference type="PROSITE" id="PS50943"/>
    </source>
</evidence>
<proteinExistence type="predicted"/>
<dbReference type="Gene3D" id="1.10.260.40">
    <property type="entry name" value="lambda repressor-like DNA-binding domains"/>
    <property type="match status" value="1"/>
</dbReference>
<feature type="domain" description="HTH cro/C1-type" evidence="1">
    <location>
        <begin position="8"/>
        <end position="66"/>
    </location>
</feature>
<sequence length="126" mass="13890">MTPLGEKIRQLRRERGVSQKEMAASIGVSAAYLSSLEHGRASPPNWAMIQKIIGYFNVIWDEADEMQRIAELSHPRVVVDTARLAPEATELANLLAAHIASMKNAEVTLLLKQLRAITGDRATGKK</sequence>
<keyword evidence="3" id="KW-1185">Reference proteome</keyword>
<reference evidence="3" key="1">
    <citation type="submission" date="2016-10" db="EMBL/GenBank/DDBJ databases">
        <authorList>
            <person name="Varghese N."/>
            <person name="Submissions S."/>
        </authorList>
    </citation>
    <scope>NUCLEOTIDE SEQUENCE [LARGE SCALE GENOMIC DNA]</scope>
    <source>
        <strain evidence="3">ES.061</strain>
    </source>
</reference>
<gene>
    <name evidence="2" type="ORF">SAMN05216452_2361</name>
</gene>
<accession>A0A1H4KPL1</accession>
<dbReference type="Pfam" id="PF13560">
    <property type="entry name" value="HTH_31"/>
    <property type="match status" value="1"/>
</dbReference>
<dbReference type="GO" id="GO:0003677">
    <property type="term" value="F:DNA binding"/>
    <property type="evidence" value="ECO:0007669"/>
    <property type="project" value="InterPro"/>
</dbReference>
<dbReference type="AlphaFoldDB" id="A0A1H4KPL1"/>
<dbReference type="SUPFAM" id="SSF47413">
    <property type="entry name" value="lambda repressor-like DNA-binding domains"/>
    <property type="match status" value="1"/>
</dbReference>
<protein>
    <submittedName>
        <fullName evidence="2">Transcriptional regulator, contains XRE-family HTH domain</fullName>
    </submittedName>
</protein>
<evidence type="ECO:0000313" key="2">
    <source>
        <dbReference type="EMBL" id="SEB59862.1"/>
    </source>
</evidence>
<dbReference type="CDD" id="cd00093">
    <property type="entry name" value="HTH_XRE"/>
    <property type="match status" value="1"/>
</dbReference>
<name>A0A1H4KPL1_9HYPH</name>
<dbReference type="Proteomes" id="UP000199064">
    <property type="component" value="Unassembled WGS sequence"/>
</dbReference>
<dbReference type="EMBL" id="FNSL01000001">
    <property type="protein sequence ID" value="SEB59862.1"/>
    <property type="molecule type" value="Genomic_DNA"/>
</dbReference>